<dbReference type="EMBL" id="JACRTA010000002">
    <property type="protein sequence ID" value="MBC8568252.1"/>
    <property type="molecule type" value="Genomic_DNA"/>
</dbReference>
<dbReference type="RefSeq" id="WP_187525207.1">
    <property type="nucleotide sequence ID" value="NZ_JACRTA010000002.1"/>
</dbReference>
<keyword evidence="2" id="KW-1185">Reference proteome</keyword>
<dbReference type="Proteomes" id="UP000610862">
    <property type="component" value="Unassembled WGS sequence"/>
</dbReference>
<name>A0A926E6H7_9FIRM</name>
<organism evidence="1 2">
    <name type="scientific">Lentihominibacter hominis</name>
    <dbReference type="NCBI Taxonomy" id="2763645"/>
    <lineage>
        <taxon>Bacteria</taxon>
        <taxon>Bacillati</taxon>
        <taxon>Bacillota</taxon>
        <taxon>Clostridia</taxon>
        <taxon>Peptostreptococcales</taxon>
        <taxon>Anaerovoracaceae</taxon>
        <taxon>Lentihominibacter</taxon>
    </lineage>
</organism>
<protein>
    <submittedName>
        <fullName evidence="1">Uncharacterized protein</fullName>
    </submittedName>
</protein>
<accession>A0A926E6H7</accession>
<comment type="caution">
    <text evidence="1">The sequence shown here is derived from an EMBL/GenBank/DDBJ whole genome shotgun (WGS) entry which is preliminary data.</text>
</comment>
<dbReference type="AlphaFoldDB" id="A0A926E6H7"/>
<reference evidence="1" key="1">
    <citation type="submission" date="2020-08" db="EMBL/GenBank/DDBJ databases">
        <title>Genome public.</title>
        <authorList>
            <person name="Liu C."/>
            <person name="Sun Q."/>
        </authorList>
    </citation>
    <scope>NUCLEOTIDE SEQUENCE</scope>
    <source>
        <strain evidence="1">NSJ-24</strain>
    </source>
</reference>
<proteinExistence type="predicted"/>
<evidence type="ECO:0000313" key="1">
    <source>
        <dbReference type="EMBL" id="MBC8568252.1"/>
    </source>
</evidence>
<gene>
    <name evidence="1" type="ORF">H8692_05670</name>
</gene>
<sequence>MRRGTTPTILLTVTGLSEIVVNKAYLTIKQRSRKVEKGLSELDISGDEIRAELTQEETLSFMAEDDVEIQLRVLSRTGTAYATNIITEPVGAILKDGVIGDGKSEN</sequence>
<evidence type="ECO:0000313" key="2">
    <source>
        <dbReference type="Proteomes" id="UP000610862"/>
    </source>
</evidence>